<sequence>MKKMLMLSAWLIIPFLAMAQTKDYKVVFDLTSKDSLDQKALIRWLNEITKSTPTAKLEVVMYAKGLDLALKNKSTVAKEVAQFANNKNVEFKVCEIAMKNQNIDQSQLIEGVKIVPDGIYEIISKQHQGWGYIKATH</sequence>
<evidence type="ECO:0000313" key="2">
    <source>
        <dbReference type="EMBL" id="POY39085.1"/>
    </source>
</evidence>
<gene>
    <name evidence="2" type="ORF">C3K47_00890</name>
</gene>
<dbReference type="Proteomes" id="UP000236893">
    <property type="component" value="Unassembled WGS sequence"/>
</dbReference>
<evidence type="ECO:0000313" key="3">
    <source>
        <dbReference type="Proteomes" id="UP000236893"/>
    </source>
</evidence>
<dbReference type="InterPro" id="IPR027396">
    <property type="entry name" value="DsrEFH-like"/>
</dbReference>
<name>A0A2S5A947_9SPHI</name>
<accession>A0A2S5A947</accession>
<organism evidence="2 3">
    <name type="scientific">Solitalea longa</name>
    <dbReference type="NCBI Taxonomy" id="2079460"/>
    <lineage>
        <taxon>Bacteria</taxon>
        <taxon>Pseudomonadati</taxon>
        <taxon>Bacteroidota</taxon>
        <taxon>Sphingobacteriia</taxon>
        <taxon>Sphingobacteriales</taxon>
        <taxon>Sphingobacteriaceae</taxon>
        <taxon>Solitalea</taxon>
    </lineage>
</organism>
<dbReference type="OrthoDB" id="678766at2"/>
<protein>
    <submittedName>
        <fullName evidence="2">Uncharacterized protein</fullName>
    </submittedName>
</protein>
<dbReference type="EMBL" id="PQVF01000001">
    <property type="protein sequence ID" value="POY39085.1"/>
    <property type="molecule type" value="Genomic_DNA"/>
</dbReference>
<feature type="chain" id="PRO_5015751492" evidence="1">
    <location>
        <begin position="20"/>
        <end position="137"/>
    </location>
</feature>
<evidence type="ECO:0000256" key="1">
    <source>
        <dbReference type="SAM" id="SignalP"/>
    </source>
</evidence>
<comment type="caution">
    <text evidence="2">The sequence shown here is derived from an EMBL/GenBank/DDBJ whole genome shotgun (WGS) entry which is preliminary data.</text>
</comment>
<dbReference type="AlphaFoldDB" id="A0A2S5A947"/>
<dbReference type="PANTHER" id="PTHR37691:SF1">
    <property type="entry name" value="BLR3518 PROTEIN"/>
    <property type="match status" value="1"/>
</dbReference>
<reference evidence="2 3" key="1">
    <citation type="submission" date="2018-01" db="EMBL/GenBank/DDBJ databases">
        <authorList>
            <person name="Gaut B.S."/>
            <person name="Morton B.R."/>
            <person name="Clegg M.T."/>
            <person name="Duvall M.R."/>
        </authorList>
    </citation>
    <scope>NUCLEOTIDE SEQUENCE [LARGE SCALE GENOMIC DNA]</scope>
    <source>
        <strain evidence="2 3">HR-AV</strain>
    </source>
</reference>
<dbReference type="Gene3D" id="3.40.1260.10">
    <property type="entry name" value="DsrEFH-like"/>
    <property type="match status" value="1"/>
</dbReference>
<dbReference type="Pfam" id="PF02635">
    <property type="entry name" value="DsrE"/>
    <property type="match status" value="1"/>
</dbReference>
<dbReference type="RefSeq" id="WP_103787188.1">
    <property type="nucleotide sequence ID" value="NZ_PQVF01000001.1"/>
</dbReference>
<proteinExistence type="predicted"/>
<feature type="signal peptide" evidence="1">
    <location>
        <begin position="1"/>
        <end position="19"/>
    </location>
</feature>
<dbReference type="InterPro" id="IPR003787">
    <property type="entry name" value="Sulphur_relay_DsrE/F-like"/>
</dbReference>
<dbReference type="PANTHER" id="PTHR37691">
    <property type="entry name" value="BLR3518 PROTEIN"/>
    <property type="match status" value="1"/>
</dbReference>
<dbReference type="SUPFAM" id="SSF75169">
    <property type="entry name" value="DsrEFH-like"/>
    <property type="match status" value="1"/>
</dbReference>
<keyword evidence="1" id="KW-0732">Signal</keyword>
<keyword evidence="3" id="KW-1185">Reference proteome</keyword>